<proteinExistence type="predicted"/>
<dbReference type="Pfam" id="PF01535">
    <property type="entry name" value="PPR"/>
    <property type="match status" value="1"/>
</dbReference>
<reference evidence="3 4" key="1">
    <citation type="submission" date="2024-11" db="EMBL/GenBank/DDBJ databases">
        <title>A near-complete genome assembly of Cinchona calisaya.</title>
        <authorList>
            <person name="Lian D.C."/>
            <person name="Zhao X.W."/>
            <person name="Wei L."/>
        </authorList>
    </citation>
    <scope>NUCLEOTIDE SEQUENCE [LARGE SCALE GENOMIC DNA]</scope>
    <source>
        <tissue evidence="3">Nenye</tissue>
    </source>
</reference>
<dbReference type="Proteomes" id="UP001630127">
    <property type="component" value="Unassembled WGS sequence"/>
</dbReference>
<gene>
    <name evidence="3" type="ORF">ACH5RR_016584</name>
</gene>
<comment type="caution">
    <text evidence="3">The sequence shown here is derived from an EMBL/GenBank/DDBJ whole genome shotgun (WGS) entry which is preliminary data.</text>
</comment>
<dbReference type="InterPro" id="IPR011990">
    <property type="entry name" value="TPR-like_helical_dom_sf"/>
</dbReference>
<evidence type="ECO:0000313" key="4">
    <source>
        <dbReference type="Proteomes" id="UP001630127"/>
    </source>
</evidence>
<protein>
    <recommendedName>
        <fullName evidence="5">Pentatricopeptide repeat-containing protein</fullName>
    </recommendedName>
</protein>
<keyword evidence="4" id="KW-1185">Reference proteome</keyword>
<dbReference type="PANTHER" id="PTHR47926">
    <property type="entry name" value="PENTATRICOPEPTIDE REPEAT-CONTAINING PROTEIN"/>
    <property type="match status" value="1"/>
</dbReference>
<dbReference type="NCBIfam" id="TIGR00756">
    <property type="entry name" value="PPR"/>
    <property type="match status" value="1"/>
</dbReference>
<dbReference type="InterPro" id="IPR002885">
    <property type="entry name" value="PPR_rpt"/>
</dbReference>
<dbReference type="PROSITE" id="PS51375">
    <property type="entry name" value="PPR"/>
    <property type="match status" value="1"/>
</dbReference>
<dbReference type="EMBL" id="JBJUIK010000007">
    <property type="protein sequence ID" value="KAL3523750.1"/>
    <property type="molecule type" value="Genomic_DNA"/>
</dbReference>
<dbReference type="Gene3D" id="1.25.40.10">
    <property type="entry name" value="Tetratricopeptide repeat domain"/>
    <property type="match status" value="1"/>
</dbReference>
<evidence type="ECO:0000256" key="2">
    <source>
        <dbReference type="PROSITE-ProRule" id="PRU00708"/>
    </source>
</evidence>
<organism evidence="3 4">
    <name type="scientific">Cinchona calisaya</name>
    <dbReference type="NCBI Taxonomy" id="153742"/>
    <lineage>
        <taxon>Eukaryota</taxon>
        <taxon>Viridiplantae</taxon>
        <taxon>Streptophyta</taxon>
        <taxon>Embryophyta</taxon>
        <taxon>Tracheophyta</taxon>
        <taxon>Spermatophyta</taxon>
        <taxon>Magnoliopsida</taxon>
        <taxon>eudicotyledons</taxon>
        <taxon>Gunneridae</taxon>
        <taxon>Pentapetalae</taxon>
        <taxon>asterids</taxon>
        <taxon>lamiids</taxon>
        <taxon>Gentianales</taxon>
        <taxon>Rubiaceae</taxon>
        <taxon>Cinchonoideae</taxon>
        <taxon>Cinchoneae</taxon>
        <taxon>Cinchona</taxon>
    </lineage>
</organism>
<dbReference type="InterPro" id="IPR046960">
    <property type="entry name" value="PPR_At4g14850-like_plant"/>
</dbReference>
<dbReference type="AlphaFoldDB" id="A0ABD2ZZI5"/>
<evidence type="ECO:0000313" key="3">
    <source>
        <dbReference type="EMBL" id="KAL3523750.1"/>
    </source>
</evidence>
<evidence type="ECO:0000256" key="1">
    <source>
        <dbReference type="ARBA" id="ARBA00022737"/>
    </source>
</evidence>
<feature type="repeat" description="PPR" evidence="2">
    <location>
        <begin position="43"/>
        <end position="77"/>
    </location>
</feature>
<keyword evidence="1" id="KW-0677">Repeat</keyword>
<accession>A0ABD2ZZI5</accession>
<evidence type="ECO:0008006" key="5">
    <source>
        <dbReference type="Google" id="ProtNLM"/>
    </source>
</evidence>
<name>A0ABD2ZZI5_9GENT</name>
<sequence length="125" mass="14003">MAALTKVGLHEDPSHRNPLVSLYFKCCLFGYVQKLLDEIPEPDLVSWSSLISGYAQNGLGKEALFVFYEMHCLGIKCNEFAFPSVLKTFSMTKDFVLGKEVQGIVVVTGSNLMSMLPILRITDYF</sequence>